<dbReference type="InterPro" id="IPR021791">
    <property type="entry name" value="Phage_TAC_11"/>
</dbReference>
<dbReference type="Proteomes" id="UP001202827">
    <property type="component" value="Unassembled WGS sequence"/>
</dbReference>
<name>A0ABT0IMI0_9HYPH</name>
<feature type="compositionally biased region" description="Basic and acidic residues" evidence="1">
    <location>
        <begin position="106"/>
        <end position="115"/>
    </location>
</feature>
<keyword evidence="3" id="KW-1185">Reference proteome</keyword>
<comment type="caution">
    <text evidence="2">The sequence shown here is derived from an EMBL/GenBank/DDBJ whole genome shotgun (WGS) entry which is preliminary data.</text>
</comment>
<evidence type="ECO:0000256" key="1">
    <source>
        <dbReference type="SAM" id="MobiDB-lite"/>
    </source>
</evidence>
<feature type="compositionally biased region" description="Low complexity" evidence="1">
    <location>
        <begin position="124"/>
        <end position="137"/>
    </location>
</feature>
<evidence type="ECO:0000313" key="3">
    <source>
        <dbReference type="Proteomes" id="UP001202827"/>
    </source>
</evidence>
<reference evidence="2 3" key="1">
    <citation type="submission" date="2022-04" db="EMBL/GenBank/DDBJ databases">
        <title>Rhizobium coralii sp. nov., isolated from coral Turbinaria peltata.</title>
        <authorList>
            <person name="Sun H."/>
        </authorList>
    </citation>
    <scope>NUCLEOTIDE SEQUENCE [LARGE SCALE GENOMIC DNA]</scope>
    <source>
        <strain evidence="2 3">NTR19</strain>
    </source>
</reference>
<feature type="region of interest" description="Disordered" evidence="1">
    <location>
        <begin position="101"/>
        <end position="137"/>
    </location>
</feature>
<sequence length="137" mass="14825">MSRDGSCEVVFNGQRTQFKLAWRELMKIQEACDAGPYVVLDRLVTGRWRLQDISEVIKWGLIGAGMPQGDALKLVETEVEGRRPLENLVIAQTVLGAGVVGAPEEEVGKKSEAASRGKRKSRSRTGSSGLPPSSGTE</sequence>
<proteinExistence type="predicted"/>
<dbReference type="Pfam" id="PF11836">
    <property type="entry name" value="Phage_TAC_11"/>
    <property type="match status" value="1"/>
</dbReference>
<dbReference type="RefSeq" id="WP_248681898.1">
    <property type="nucleotide sequence ID" value="NZ_JALPRY010000004.1"/>
</dbReference>
<evidence type="ECO:0000313" key="2">
    <source>
        <dbReference type="EMBL" id="MCK8779087.1"/>
    </source>
</evidence>
<gene>
    <name evidence="2" type="ORF">M0654_03715</name>
</gene>
<organism evidence="2 3">
    <name type="scientific">Neorhizobium turbinariae</name>
    <dbReference type="NCBI Taxonomy" id="2937795"/>
    <lineage>
        <taxon>Bacteria</taxon>
        <taxon>Pseudomonadati</taxon>
        <taxon>Pseudomonadota</taxon>
        <taxon>Alphaproteobacteria</taxon>
        <taxon>Hyphomicrobiales</taxon>
        <taxon>Rhizobiaceae</taxon>
        <taxon>Rhizobium/Agrobacterium group</taxon>
        <taxon>Neorhizobium</taxon>
    </lineage>
</organism>
<accession>A0ABT0IMI0</accession>
<protein>
    <submittedName>
        <fullName evidence="2">Gene transfer agent family protein</fullName>
    </submittedName>
</protein>
<dbReference type="EMBL" id="JALPRY010000004">
    <property type="protein sequence ID" value="MCK8779087.1"/>
    <property type="molecule type" value="Genomic_DNA"/>
</dbReference>